<comment type="caution">
    <text evidence="1">The sequence shown here is derived from an EMBL/GenBank/DDBJ whole genome shotgun (WGS) entry which is preliminary data.</text>
</comment>
<dbReference type="EMBL" id="BPQO01000004">
    <property type="protein sequence ID" value="GJD87689.1"/>
    <property type="molecule type" value="Genomic_DNA"/>
</dbReference>
<reference evidence="1" key="1">
    <citation type="journal article" date="2016" name="Front. Microbiol.">
        <title>Genome Sequence of the Piezophilic, Mesophilic Sulfate-Reducing Bacterium Desulfovibrio indicus J2T.</title>
        <authorList>
            <person name="Cao J."/>
            <person name="Maignien L."/>
            <person name="Shao Z."/>
            <person name="Alain K."/>
            <person name="Jebbar M."/>
        </authorList>
    </citation>
    <scope>NUCLEOTIDE SEQUENCE</scope>
    <source>
        <strain evidence="1">DSM 16372</strain>
    </source>
</reference>
<keyword evidence="2" id="KW-1185">Reference proteome</keyword>
<organism evidence="1 2">
    <name type="scientific">Methylobacterium hispanicum</name>
    <dbReference type="NCBI Taxonomy" id="270350"/>
    <lineage>
        <taxon>Bacteria</taxon>
        <taxon>Pseudomonadati</taxon>
        <taxon>Pseudomonadota</taxon>
        <taxon>Alphaproteobacteria</taxon>
        <taxon>Hyphomicrobiales</taxon>
        <taxon>Methylobacteriaceae</taxon>
        <taxon>Methylobacterium</taxon>
    </lineage>
</organism>
<evidence type="ECO:0008006" key="3">
    <source>
        <dbReference type="Google" id="ProtNLM"/>
    </source>
</evidence>
<proteinExistence type="predicted"/>
<reference evidence="1" key="2">
    <citation type="submission" date="2021-08" db="EMBL/GenBank/DDBJ databases">
        <authorList>
            <person name="Tani A."/>
            <person name="Ola A."/>
            <person name="Ogura Y."/>
            <person name="Katsura K."/>
            <person name="Hayashi T."/>
        </authorList>
    </citation>
    <scope>NUCLEOTIDE SEQUENCE</scope>
    <source>
        <strain evidence="1">DSM 16372</strain>
    </source>
</reference>
<protein>
    <recommendedName>
        <fullName evidence="3">Arsenate reductase</fullName>
    </recommendedName>
</protein>
<dbReference type="AlphaFoldDB" id="A0AAV4ZIG0"/>
<evidence type="ECO:0000313" key="1">
    <source>
        <dbReference type="EMBL" id="GJD87689.1"/>
    </source>
</evidence>
<sequence>MEGPRIWILFAATCEKSVAMKEVVAASPTKLRVAWVPAPVGGGRDPATARLVEADLEGMKAALSGDTSRLPPAGAAAERQALSIETGLSRAMFRATGRSLATPTIVYRDADGLVRVVRGAVGADLFARIAADAR</sequence>
<accession>A0AAV4ZIG0</accession>
<evidence type="ECO:0000313" key="2">
    <source>
        <dbReference type="Proteomes" id="UP001055247"/>
    </source>
</evidence>
<dbReference type="Proteomes" id="UP001055247">
    <property type="component" value="Unassembled WGS sequence"/>
</dbReference>
<name>A0AAV4ZIG0_9HYPH</name>
<gene>
    <name evidence="1" type="ORF">BHAOGJBA_1194</name>
</gene>